<reference evidence="1" key="1">
    <citation type="journal article" date="2017" name="Viruses">
        <title>Characterization of Bacillus subtilis Viruses vB_BsuM-Goe2 and vB_BsuM-Goe3.</title>
        <authorList>
            <person name="Willms I.M."/>
            <person name="Hoppert M."/>
            <person name="Hertel R."/>
        </authorList>
    </citation>
    <scope>NUCLEOTIDE SEQUENCE [LARGE SCALE GENOMIC DNA]</scope>
</reference>
<proteinExistence type="predicted"/>
<organismHost>
    <name type="scientific">Bacillus subtilis</name>
    <dbReference type="NCBI Taxonomy" id="1423"/>
</organismHost>
<name>A0A217ER83_BPGO3</name>
<protein>
    <submittedName>
        <fullName evidence="1">Uncharacterized protein</fullName>
    </submittedName>
</protein>
<sequence>MKMNLVKYAGDFWITLADYTQTRDTEGYSDHASVKSAIRTYIVKSSPDKYIAFRGEAQIKNIIKENRNNPLFNPDDFKGHTRTALIHWSMVDGLNERFAIDKDIENEFGHFMEDAEEVIEDFSAGAKVVSDEDSLVEGRSAMLRRLRNELAAIDKSIESSISNKEKIQQAISALESLELDNLQ</sequence>
<keyword evidence="2" id="KW-1185">Reference proteome</keyword>
<dbReference type="EMBL" id="KY368640">
    <property type="protein sequence ID" value="APZ82602.1"/>
    <property type="molecule type" value="Genomic_DNA"/>
</dbReference>
<dbReference type="Proteomes" id="UP000221795">
    <property type="component" value="Segment"/>
</dbReference>
<organism evidence="1 2">
    <name type="scientific">Bacillus phage vB_BsuM-Goe3</name>
    <dbReference type="NCBI Taxonomy" id="1933063"/>
    <lineage>
        <taxon>Viruses</taxon>
        <taxon>Duplodnaviria</taxon>
        <taxon>Heunggongvirae</taxon>
        <taxon>Uroviricota</taxon>
        <taxon>Caudoviricetes</taxon>
        <taxon>Herelleviridae</taxon>
        <taxon>Bastillevirinae</taxon>
        <taxon>Grisebachstrassevirus</taxon>
        <taxon>Grisebachstrassevirus goe3</taxon>
    </lineage>
</organism>
<evidence type="ECO:0000313" key="1">
    <source>
        <dbReference type="EMBL" id="APZ82602.1"/>
    </source>
</evidence>
<accession>A0A217ER83</accession>
<evidence type="ECO:0000313" key="2">
    <source>
        <dbReference type="Proteomes" id="UP000221795"/>
    </source>
</evidence>
<gene>
    <name evidence="1" type="ORF">Goe3_c14100</name>
</gene>